<feature type="region of interest" description="Disordered" evidence="1">
    <location>
        <begin position="40"/>
        <end position="121"/>
    </location>
</feature>
<feature type="compositionally biased region" description="Acidic residues" evidence="1">
    <location>
        <begin position="336"/>
        <end position="356"/>
    </location>
</feature>
<protein>
    <submittedName>
        <fullName evidence="2">Uncharacterized protein</fullName>
    </submittedName>
</protein>
<feature type="compositionally biased region" description="Basic and acidic residues" evidence="1">
    <location>
        <begin position="232"/>
        <end position="241"/>
    </location>
</feature>
<feature type="compositionally biased region" description="Low complexity" evidence="1">
    <location>
        <begin position="378"/>
        <end position="394"/>
    </location>
</feature>
<organism evidence="2 3">
    <name type="scientific">Karstenula rhodostoma CBS 690.94</name>
    <dbReference type="NCBI Taxonomy" id="1392251"/>
    <lineage>
        <taxon>Eukaryota</taxon>
        <taxon>Fungi</taxon>
        <taxon>Dikarya</taxon>
        <taxon>Ascomycota</taxon>
        <taxon>Pezizomycotina</taxon>
        <taxon>Dothideomycetes</taxon>
        <taxon>Pleosporomycetidae</taxon>
        <taxon>Pleosporales</taxon>
        <taxon>Massarineae</taxon>
        <taxon>Didymosphaeriaceae</taxon>
        <taxon>Karstenula</taxon>
    </lineage>
</organism>
<dbReference type="OrthoDB" id="10645001at2759"/>
<feature type="compositionally biased region" description="Basic and acidic residues" evidence="1">
    <location>
        <begin position="260"/>
        <end position="270"/>
    </location>
</feature>
<evidence type="ECO:0000313" key="2">
    <source>
        <dbReference type="EMBL" id="KAF2444723.1"/>
    </source>
</evidence>
<feature type="region of interest" description="Disordered" evidence="1">
    <location>
        <begin position="441"/>
        <end position="506"/>
    </location>
</feature>
<proteinExistence type="predicted"/>
<dbReference type="EMBL" id="MU001500">
    <property type="protein sequence ID" value="KAF2444723.1"/>
    <property type="molecule type" value="Genomic_DNA"/>
</dbReference>
<evidence type="ECO:0000256" key="1">
    <source>
        <dbReference type="SAM" id="MobiDB-lite"/>
    </source>
</evidence>
<feature type="region of interest" description="Disordered" evidence="1">
    <location>
        <begin position="157"/>
        <end position="427"/>
    </location>
</feature>
<reference evidence="2" key="1">
    <citation type="journal article" date="2020" name="Stud. Mycol.">
        <title>101 Dothideomycetes genomes: a test case for predicting lifestyles and emergence of pathogens.</title>
        <authorList>
            <person name="Haridas S."/>
            <person name="Albert R."/>
            <person name="Binder M."/>
            <person name="Bloem J."/>
            <person name="Labutti K."/>
            <person name="Salamov A."/>
            <person name="Andreopoulos B."/>
            <person name="Baker S."/>
            <person name="Barry K."/>
            <person name="Bills G."/>
            <person name="Bluhm B."/>
            <person name="Cannon C."/>
            <person name="Castanera R."/>
            <person name="Culley D."/>
            <person name="Daum C."/>
            <person name="Ezra D."/>
            <person name="Gonzalez J."/>
            <person name="Henrissat B."/>
            <person name="Kuo A."/>
            <person name="Liang C."/>
            <person name="Lipzen A."/>
            <person name="Lutzoni F."/>
            <person name="Magnuson J."/>
            <person name="Mondo S."/>
            <person name="Nolan M."/>
            <person name="Ohm R."/>
            <person name="Pangilinan J."/>
            <person name="Park H.-J."/>
            <person name="Ramirez L."/>
            <person name="Alfaro M."/>
            <person name="Sun H."/>
            <person name="Tritt A."/>
            <person name="Yoshinaga Y."/>
            <person name="Zwiers L.-H."/>
            <person name="Turgeon B."/>
            <person name="Goodwin S."/>
            <person name="Spatafora J."/>
            <person name="Crous P."/>
            <person name="Grigoriev I."/>
        </authorList>
    </citation>
    <scope>NUCLEOTIDE SEQUENCE</scope>
    <source>
        <strain evidence="2">CBS 690.94</strain>
    </source>
</reference>
<dbReference type="AlphaFoldDB" id="A0A9P4PK90"/>
<feature type="compositionally biased region" description="Basic and acidic residues" evidence="1">
    <location>
        <begin position="293"/>
        <end position="302"/>
    </location>
</feature>
<feature type="compositionally biased region" description="Low complexity" evidence="1">
    <location>
        <begin position="102"/>
        <end position="121"/>
    </location>
</feature>
<feature type="compositionally biased region" description="Basic and acidic residues" evidence="1">
    <location>
        <begin position="166"/>
        <end position="201"/>
    </location>
</feature>
<evidence type="ECO:0000313" key="3">
    <source>
        <dbReference type="Proteomes" id="UP000799764"/>
    </source>
</evidence>
<name>A0A9P4PK90_9PLEO</name>
<accession>A0A9P4PK90</accession>
<sequence>MSSPENYTFDAFVELLQQGDARELLLELVEDPNFMGLNVAPRTPVPVSQNLTAATNPTPTNAASAPPAQAPANPVPTPLAQATPTMPTAAPPLREEDELPEDISPSPSPASSDSSNDVVWNNWENKHVPKYEKDPAQHPLIPLDQSFTSLPYSAAISYEQHKIRKENRAREKAERKEREKNDRERPIFEWLLKVDSEKEENPEIPDLASIQEPRCETEALDTLLKGNRKRKDRADPEEAVEKSMPPSKRRSTSPEEVPEDEQKGKDRVPVEENSNEDQTSGKGRSIYMDMILENERKRKDMDDPKEDADESSQRPKKKPKQVSFAETPAEVRIIPEEDVTVEPEAEPEYSDDEREDAEPRRQPSLDATQDAPALSDTPSGPAHGAPSSPQVPQQPWQPPPEVEDLRLHPGSNNTYGRFPALDLYPPRRKLAAVPPIRTEPYVFGGVRQSNPLKRKAKGEPKGAGVRRSKRLQKAATPEDEDSAAPDGGQVAPERAAPDQEPLTEPLVTIRRRGGTRPRLIANIKVRPANLSRLVR</sequence>
<gene>
    <name evidence="2" type="ORF">P171DRAFT_484816</name>
</gene>
<comment type="caution">
    <text evidence="2">The sequence shown here is derived from an EMBL/GenBank/DDBJ whole genome shotgun (WGS) entry which is preliminary data.</text>
</comment>
<dbReference type="Proteomes" id="UP000799764">
    <property type="component" value="Unassembled WGS sequence"/>
</dbReference>
<feature type="compositionally biased region" description="Low complexity" evidence="1">
    <location>
        <begin position="52"/>
        <end position="92"/>
    </location>
</feature>
<keyword evidence="3" id="KW-1185">Reference proteome</keyword>